<gene>
    <name evidence="1" type="ORF">SAMN06295920_1141</name>
</gene>
<sequence length="43" mass="5050">WHKQTPRTELFVAPGMTQSSVMLERKDDFIAAFTAFLQRNHKD</sequence>
<reference evidence="2" key="1">
    <citation type="submission" date="2017-02" db="EMBL/GenBank/DDBJ databases">
        <authorList>
            <person name="Varghese N."/>
            <person name="Submissions S."/>
        </authorList>
    </citation>
    <scope>NUCLEOTIDE SEQUENCE [LARGE SCALE GENOMIC DNA]</scope>
    <source>
        <strain evidence="2">UM2</strain>
    </source>
</reference>
<dbReference type="Proteomes" id="UP000189818">
    <property type="component" value="Unassembled WGS sequence"/>
</dbReference>
<accession>A0A1T5GDM1</accession>
<name>A0A1T5GDM1_9SPHN</name>
<evidence type="ECO:0000313" key="2">
    <source>
        <dbReference type="Proteomes" id="UP000189818"/>
    </source>
</evidence>
<proteinExistence type="predicted"/>
<evidence type="ECO:0008006" key="3">
    <source>
        <dbReference type="Google" id="ProtNLM"/>
    </source>
</evidence>
<dbReference type="EMBL" id="FUYM01000014">
    <property type="protein sequence ID" value="SKC06516.1"/>
    <property type="molecule type" value="Genomic_DNA"/>
</dbReference>
<protein>
    <recommendedName>
        <fullName evidence="3">Alpha/beta hydrolase</fullName>
    </recommendedName>
</protein>
<organism evidence="1 2">
    <name type="scientific">Rhizorhabdus histidinilytica</name>
    <dbReference type="NCBI Taxonomy" id="439228"/>
    <lineage>
        <taxon>Bacteria</taxon>
        <taxon>Pseudomonadati</taxon>
        <taxon>Pseudomonadota</taxon>
        <taxon>Alphaproteobacteria</taxon>
        <taxon>Sphingomonadales</taxon>
        <taxon>Sphingomonadaceae</taxon>
        <taxon>Rhizorhabdus</taxon>
    </lineage>
</organism>
<feature type="non-terminal residue" evidence="1">
    <location>
        <position position="1"/>
    </location>
</feature>
<keyword evidence="2" id="KW-1185">Reference proteome</keyword>
<evidence type="ECO:0000313" key="1">
    <source>
        <dbReference type="EMBL" id="SKC06516.1"/>
    </source>
</evidence>
<dbReference type="AlphaFoldDB" id="A0A1T5GDM1"/>